<dbReference type="InterPro" id="IPR044068">
    <property type="entry name" value="CB"/>
</dbReference>
<dbReference type="PROSITE" id="PS51900">
    <property type="entry name" value="CB"/>
    <property type="match status" value="1"/>
</dbReference>
<evidence type="ECO:0000256" key="2">
    <source>
        <dbReference type="ARBA" id="ARBA00008857"/>
    </source>
</evidence>
<dbReference type="PROSITE" id="PS51898">
    <property type="entry name" value="TYR_RECOMBINASE"/>
    <property type="match status" value="1"/>
</dbReference>
<dbReference type="InterPro" id="IPR013762">
    <property type="entry name" value="Integrase-like_cat_sf"/>
</dbReference>
<dbReference type="GO" id="GO:0015074">
    <property type="term" value="P:DNA integration"/>
    <property type="evidence" value="ECO:0007669"/>
    <property type="project" value="UniProtKB-KW"/>
</dbReference>
<keyword evidence="4 6" id="KW-0238">DNA-binding</keyword>
<evidence type="ECO:0000256" key="4">
    <source>
        <dbReference type="ARBA" id="ARBA00023125"/>
    </source>
</evidence>
<dbReference type="PANTHER" id="PTHR30349:SF81">
    <property type="entry name" value="TYROSINE RECOMBINASE XERC"/>
    <property type="match status" value="1"/>
</dbReference>
<dbReference type="Gene3D" id="1.10.443.10">
    <property type="entry name" value="Intergrase catalytic core"/>
    <property type="match status" value="1"/>
</dbReference>
<comment type="caution">
    <text evidence="9">The sequence shown here is derived from an EMBL/GenBank/DDBJ whole genome shotgun (WGS) entry which is preliminary data.</text>
</comment>
<dbReference type="GO" id="GO:0003677">
    <property type="term" value="F:DNA binding"/>
    <property type="evidence" value="ECO:0007669"/>
    <property type="project" value="UniProtKB-UniRule"/>
</dbReference>
<protein>
    <submittedName>
        <fullName evidence="9">Tyrosine-type recombinase/integrase</fullName>
    </submittedName>
</protein>
<dbReference type="InterPro" id="IPR011010">
    <property type="entry name" value="DNA_brk_join_enz"/>
</dbReference>
<dbReference type="RefSeq" id="WP_161233399.1">
    <property type="nucleotide sequence ID" value="NZ_WWVI01000022.1"/>
</dbReference>
<dbReference type="AlphaFoldDB" id="A0A6L8SZ54"/>
<dbReference type="InterPro" id="IPR010998">
    <property type="entry name" value="Integrase_recombinase_N"/>
</dbReference>
<gene>
    <name evidence="9" type="ORF">GT728_03515</name>
</gene>
<dbReference type="GO" id="GO:0006310">
    <property type="term" value="P:DNA recombination"/>
    <property type="evidence" value="ECO:0007669"/>
    <property type="project" value="UniProtKB-KW"/>
</dbReference>
<evidence type="ECO:0000256" key="1">
    <source>
        <dbReference type="ARBA" id="ARBA00003283"/>
    </source>
</evidence>
<dbReference type="Pfam" id="PF02899">
    <property type="entry name" value="Phage_int_SAM_1"/>
    <property type="match status" value="1"/>
</dbReference>
<organism evidence="9 10">
    <name type="scientific">Blautia wexlerae</name>
    <dbReference type="NCBI Taxonomy" id="418240"/>
    <lineage>
        <taxon>Bacteria</taxon>
        <taxon>Bacillati</taxon>
        <taxon>Bacillota</taxon>
        <taxon>Clostridia</taxon>
        <taxon>Lachnospirales</taxon>
        <taxon>Lachnospiraceae</taxon>
        <taxon>Blautia</taxon>
    </lineage>
</organism>
<evidence type="ECO:0000259" key="8">
    <source>
        <dbReference type="PROSITE" id="PS51900"/>
    </source>
</evidence>
<name>A0A6L8SZ54_9FIRM</name>
<feature type="domain" description="Core-binding (CB)" evidence="8">
    <location>
        <begin position="20"/>
        <end position="109"/>
    </location>
</feature>
<proteinExistence type="inferred from homology"/>
<dbReference type="InterPro" id="IPR050090">
    <property type="entry name" value="Tyrosine_recombinase_XerCD"/>
</dbReference>
<evidence type="ECO:0000313" key="9">
    <source>
        <dbReference type="EMBL" id="MZL32285.1"/>
    </source>
</evidence>
<dbReference type="Pfam" id="PF00589">
    <property type="entry name" value="Phage_integrase"/>
    <property type="match status" value="1"/>
</dbReference>
<evidence type="ECO:0000256" key="3">
    <source>
        <dbReference type="ARBA" id="ARBA00022908"/>
    </source>
</evidence>
<dbReference type="PANTHER" id="PTHR30349">
    <property type="entry name" value="PHAGE INTEGRASE-RELATED"/>
    <property type="match status" value="1"/>
</dbReference>
<dbReference type="SUPFAM" id="SSF56349">
    <property type="entry name" value="DNA breaking-rejoining enzymes"/>
    <property type="match status" value="1"/>
</dbReference>
<evidence type="ECO:0000256" key="6">
    <source>
        <dbReference type="PROSITE-ProRule" id="PRU01248"/>
    </source>
</evidence>
<keyword evidence="3" id="KW-0229">DNA integration</keyword>
<accession>A0A6L8SZ54</accession>
<feature type="domain" description="Tyr recombinase" evidence="7">
    <location>
        <begin position="131"/>
        <end position="318"/>
    </location>
</feature>
<dbReference type="Proteomes" id="UP000477285">
    <property type="component" value="Unassembled WGS sequence"/>
</dbReference>
<dbReference type="InterPro" id="IPR004107">
    <property type="entry name" value="Integrase_SAM-like_N"/>
</dbReference>
<dbReference type="InterPro" id="IPR002104">
    <property type="entry name" value="Integrase_catalytic"/>
</dbReference>
<dbReference type="Gene3D" id="1.10.150.130">
    <property type="match status" value="1"/>
</dbReference>
<sequence>MNGRLEHELKLNKNVKKILNDMPQCVSDFYMSIQAVRSPNTCLNYVRKLHHFLDYIDVENISEIDADDIARYLEHIKYVKDGNGEIKKSSVAYTKLVCCTLNRFFDFLYRRGDIERNPMDNVNRPIRKDSIKRVFLSMDDLNGILGAVKYSYMPKEWHSRDYAILYLFMVTGMRKTALSEINLSDLNFETHNLTIIDKRDKEQVYQLNDDSIRVLRDWILDRDKILYNMGIKEDALFISKNGKRMDPQTIYCMVVKYAEKGIGKHVSPHKLRAAFASLYYKETKDIVATKNAVGHADIQTTSIYTVEENNSRKEATEFMSKNLSSKI</sequence>
<evidence type="ECO:0000313" key="10">
    <source>
        <dbReference type="Proteomes" id="UP000477285"/>
    </source>
</evidence>
<comment type="function">
    <text evidence="1">Site-specific tyrosine recombinase, which acts by catalyzing the cutting and rejoining of the recombining DNA molecules.</text>
</comment>
<keyword evidence="5" id="KW-0233">DNA recombination</keyword>
<comment type="similarity">
    <text evidence="2">Belongs to the 'phage' integrase family.</text>
</comment>
<evidence type="ECO:0000259" key="7">
    <source>
        <dbReference type="PROSITE" id="PS51898"/>
    </source>
</evidence>
<dbReference type="EMBL" id="WWVQ01000005">
    <property type="protein sequence ID" value="MZL32285.1"/>
    <property type="molecule type" value="Genomic_DNA"/>
</dbReference>
<evidence type="ECO:0000256" key="5">
    <source>
        <dbReference type="ARBA" id="ARBA00023172"/>
    </source>
</evidence>
<reference evidence="9 10" key="1">
    <citation type="journal article" date="2019" name="Nat. Med.">
        <title>A library of human gut bacterial isolates paired with longitudinal multiomics data enables mechanistic microbiome research.</title>
        <authorList>
            <person name="Poyet M."/>
            <person name="Groussin M."/>
            <person name="Gibbons S.M."/>
            <person name="Avila-Pacheco J."/>
            <person name="Jiang X."/>
            <person name="Kearney S.M."/>
            <person name="Perrotta A.R."/>
            <person name="Berdy B."/>
            <person name="Zhao S."/>
            <person name="Lieberman T.D."/>
            <person name="Swanson P.K."/>
            <person name="Smith M."/>
            <person name="Roesemann S."/>
            <person name="Alexander J.E."/>
            <person name="Rich S.A."/>
            <person name="Livny J."/>
            <person name="Vlamakis H."/>
            <person name="Clish C."/>
            <person name="Bullock K."/>
            <person name="Deik A."/>
            <person name="Scott J."/>
            <person name="Pierce K.A."/>
            <person name="Xavier R.J."/>
            <person name="Alm E.J."/>
        </authorList>
    </citation>
    <scope>NUCLEOTIDE SEQUENCE [LARGE SCALE GENOMIC DNA]</scope>
    <source>
        <strain evidence="9 10">BIOML-A1</strain>
    </source>
</reference>